<dbReference type="InterPro" id="IPR020846">
    <property type="entry name" value="MFS_dom"/>
</dbReference>
<evidence type="ECO:0000256" key="1">
    <source>
        <dbReference type="ARBA" id="ARBA00004651"/>
    </source>
</evidence>
<dbReference type="InterPro" id="IPR050171">
    <property type="entry name" value="MFS_Transporters"/>
</dbReference>
<feature type="transmembrane region" description="Helical" evidence="7">
    <location>
        <begin position="175"/>
        <end position="195"/>
    </location>
</feature>
<keyword evidence="6 7" id="KW-0472">Membrane</keyword>
<evidence type="ECO:0000256" key="6">
    <source>
        <dbReference type="ARBA" id="ARBA00023136"/>
    </source>
</evidence>
<dbReference type="SUPFAM" id="SSF103473">
    <property type="entry name" value="MFS general substrate transporter"/>
    <property type="match status" value="1"/>
</dbReference>
<protein>
    <submittedName>
        <fullName evidence="9">MFS transporter</fullName>
    </submittedName>
</protein>
<dbReference type="PANTHER" id="PTHR23517:SF13">
    <property type="entry name" value="MAJOR FACILITATOR SUPERFAMILY MFS_1"/>
    <property type="match status" value="1"/>
</dbReference>
<feature type="transmembrane region" description="Helical" evidence="7">
    <location>
        <begin position="119"/>
        <end position="137"/>
    </location>
</feature>
<feature type="transmembrane region" description="Helical" evidence="7">
    <location>
        <begin position="90"/>
        <end position="113"/>
    </location>
</feature>
<feature type="transmembrane region" description="Helical" evidence="7">
    <location>
        <begin position="149"/>
        <end position="169"/>
    </location>
</feature>
<dbReference type="EMBL" id="JABBFX010000001">
    <property type="protein sequence ID" value="NML44376.1"/>
    <property type="molecule type" value="Genomic_DNA"/>
</dbReference>
<keyword evidence="5 7" id="KW-1133">Transmembrane helix</keyword>
<evidence type="ECO:0000256" key="4">
    <source>
        <dbReference type="ARBA" id="ARBA00022692"/>
    </source>
</evidence>
<dbReference type="PROSITE" id="PS50850">
    <property type="entry name" value="MFS"/>
    <property type="match status" value="1"/>
</dbReference>
<organism evidence="9 10">
    <name type="scientific">Ramlibacter agri</name>
    <dbReference type="NCBI Taxonomy" id="2728837"/>
    <lineage>
        <taxon>Bacteria</taxon>
        <taxon>Pseudomonadati</taxon>
        <taxon>Pseudomonadota</taxon>
        <taxon>Betaproteobacteria</taxon>
        <taxon>Burkholderiales</taxon>
        <taxon>Comamonadaceae</taxon>
        <taxon>Ramlibacter</taxon>
    </lineage>
</organism>
<feature type="transmembrane region" description="Helical" evidence="7">
    <location>
        <begin position="23"/>
        <end position="41"/>
    </location>
</feature>
<dbReference type="Gene3D" id="1.20.1250.20">
    <property type="entry name" value="MFS general substrate transporter like domains"/>
    <property type="match status" value="1"/>
</dbReference>
<feature type="transmembrane region" description="Helical" evidence="7">
    <location>
        <begin position="376"/>
        <end position="395"/>
    </location>
</feature>
<feature type="transmembrane region" description="Helical" evidence="7">
    <location>
        <begin position="230"/>
        <end position="252"/>
    </location>
</feature>
<comment type="caution">
    <text evidence="9">The sequence shown here is derived from an EMBL/GenBank/DDBJ whole genome shotgun (WGS) entry which is preliminary data.</text>
</comment>
<feature type="transmembrane region" description="Helical" evidence="7">
    <location>
        <begin position="285"/>
        <end position="304"/>
    </location>
</feature>
<feature type="domain" description="Major facilitator superfamily (MFS) profile" evidence="8">
    <location>
        <begin position="22"/>
        <end position="403"/>
    </location>
</feature>
<feature type="transmembrane region" description="Helical" evidence="7">
    <location>
        <begin position="348"/>
        <end position="370"/>
    </location>
</feature>
<accession>A0A848H090</accession>
<comment type="subcellular location">
    <subcellularLocation>
        <location evidence="1">Cell membrane</location>
        <topology evidence="1">Multi-pass membrane protein</topology>
    </subcellularLocation>
</comment>
<keyword evidence="4 7" id="KW-0812">Transmembrane</keyword>
<proteinExistence type="predicted"/>
<keyword evidence="3" id="KW-1003">Cell membrane</keyword>
<feature type="transmembrane region" description="Helical" evidence="7">
    <location>
        <begin position="53"/>
        <end position="78"/>
    </location>
</feature>
<feature type="transmembrane region" description="Helical" evidence="7">
    <location>
        <begin position="258"/>
        <end position="278"/>
    </location>
</feature>
<evidence type="ECO:0000259" key="8">
    <source>
        <dbReference type="PROSITE" id="PS50850"/>
    </source>
</evidence>
<name>A0A848H090_9BURK</name>
<dbReference type="AlphaFoldDB" id="A0A848H090"/>
<evidence type="ECO:0000256" key="5">
    <source>
        <dbReference type="ARBA" id="ARBA00022989"/>
    </source>
</evidence>
<dbReference type="GO" id="GO:0005886">
    <property type="term" value="C:plasma membrane"/>
    <property type="evidence" value="ECO:0007669"/>
    <property type="project" value="UniProtKB-SubCell"/>
</dbReference>
<reference evidence="9 10" key="1">
    <citation type="submission" date="2020-04" db="EMBL/GenBank/DDBJ databases">
        <title>Ramlibacter sp. G-1-2-2 isolated from soil.</title>
        <authorList>
            <person name="Dahal R.H."/>
        </authorList>
    </citation>
    <scope>NUCLEOTIDE SEQUENCE [LARGE SCALE GENOMIC DNA]</scope>
    <source>
        <strain evidence="9 10">G-1-2-2</strain>
    </source>
</reference>
<dbReference type="InterPro" id="IPR036259">
    <property type="entry name" value="MFS_trans_sf"/>
</dbReference>
<dbReference type="GO" id="GO:0022857">
    <property type="term" value="F:transmembrane transporter activity"/>
    <property type="evidence" value="ECO:0007669"/>
    <property type="project" value="InterPro"/>
</dbReference>
<dbReference type="InterPro" id="IPR011701">
    <property type="entry name" value="MFS"/>
</dbReference>
<dbReference type="Proteomes" id="UP000541185">
    <property type="component" value="Unassembled WGS sequence"/>
</dbReference>
<keyword evidence="10" id="KW-1185">Reference proteome</keyword>
<dbReference type="RefSeq" id="WP_169418508.1">
    <property type="nucleotide sequence ID" value="NZ_JABBFX010000001.1"/>
</dbReference>
<evidence type="ECO:0000313" key="9">
    <source>
        <dbReference type="EMBL" id="NML44376.1"/>
    </source>
</evidence>
<dbReference type="Pfam" id="PF07690">
    <property type="entry name" value="MFS_1"/>
    <property type="match status" value="1"/>
</dbReference>
<gene>
    <name evidence="9" type="ORF">HHL11_11480</name>
</gene>
<evidence type="ECO:0000256" key="7">
    <source>
        <dbReference type="SAM" id="Phobius"/>
    </source>
</evidence>
<sequence>MTCASVPLPAAARPRSYELPARWWLPLLGSVTVSFLAGSSAPTPLYPVYQGLWHFSAATVTAVFASYVVVLLAALLVFGRVSDYVGRKPVILAALLLQLVAMALFATAGGVAMLFAGRILQGLGTGAALAAIGAAMLDVDKQRGTIANAVAPGLGTGFGAVLSGLLVHFLPAPTLLVYAVLALLYVLQIAGIALLPEPGQRRPGVWSALRPQLALPASARGALRGASPMLVAGWALAGFFASLGPALVHRVFGFDASLGGGLTLFVMAGSAAATVLVLRNAEADRLLRIGAIALAAGSAGVLVSVEAHSVAGFLFFAVLSGIGFGAGFQGGMRSTLAAAAPAERAGLLAVVFLIAYVAMGLPALLAGFAVVQTGNLVATGLAFGGAVLALSLLALRLRAPAFRQG</sequence>
<evidence type="ECO:0000313" key="10">
    <source>
        <dbReference type="Proteomes" id="UP000541185"/>
    </source>
</evidence>
<keyword evidence="2" id="KW-0813">Transport</keyword>
<evidence type="ECO:0000256" key="3">
    <source>
        <dbReference type="ARBA" id="ARBA00022475"/>
    </source>
</evidence>
<evidence type="ECO:0000256" key="2">
    <source>
        <dbReference type="ARBA" id="ARBA00022448"/>
    </source>
</evidence>
<dbReference type="PANTHER" id="PTHR23517">
    <property type="entry name" value="RESISTANCE PROTEIN MDTM, PUTATIVE-RELATED-RELATED"/>
    <property type="match status" value="1"/>
</dbReference>
<feature type="transmembrane region" description="Helical" evidence="7">
    <location>
        <begin position="310"/>
        <end position="328"/>
    </location>
</feature>